<evidence type="ECO:0000256" key="1">
    <source>
        <dbReference type="SAM" id="MobiDB-lite"/>
    </source>
</evidence>
<feature type="region of interest" description="Disordered" evidence="1">
    <location>
        <begin position="1"/>
        <end position="46"/>
    </location>
</feature>
<keyword evidence="2" id="KW-0326">Glycosidase</keyword>
<gene>
    <name evidence="2" type="ORF">DZG00_02190</name>
</gene>
<protein>
    <submittedName>
        <fullName evidence="2">Glycosidase</fullName>
    </submittedName>
</protein>
<keyword evidence="2" id="KW-0378">Hydrolase</keyword>
<reference evidence="2 3" key="1">
    <citation type="submission" date="2018-08" db="EMBL/GenBank/DDBJ databases">
        <title>Genome Sequence of Clavibacter michiganensis Subspecies type strains, and the Atypical Peach-Colored Strains Isolated from Tomato.</title>
        <authorList>
            <person name="Osdaghi E."/>
            <person name="Portier P."/>
            <person name="Briand M."/>
            <person name="Jacques M.-A."/>
        </authorList>
    </citation>
    <scope>NUCLEOTIDE SEQUENCE [LARGE SCALE GENOMIC DNA]</scope>
    <source>
        <strain evidence="2 3">CFBP 8615</strain>
    </source>
</reference>
<feature type="non-terminal residue" evidence="2">
    <location>
        <position position="66"/>
    </location>
</feature>
<proteinExistence type="predicted"/>
<sequence length="66" mass="6509">MGSAALTTDPAAGGHDRDDARDDGTTDTHAGAPDAPPVDRDALAADLRPLVGDDADALADALAADL</sequence>
<keyword evidence="3" id="KW-1185">Reference proteome</keyword>
<evidence type="ECO:0000313" key="2">
    <source>
        <dbReference type="EMBL" id="RIJ53088.1"/>
    </source>
</evidence>
<dbReference type="AlphaFoldDB" id="A0A399TC33"/>
<comment type="caution">
    <text evidence="2">The sequence shown here is derived from an EMBL/GenBank/DDBJ whole genome shotgun (WGS) entry which is preliminary data.</text>
</comment>
<organism evidence="2 3">
    <name type="scientific">Clavibacter lycopersici</name>
    <dbReference type="NCBI Taxonomy" id="2301718"/>
    <lineage>
        <taxon>Bacteria</taxon>
        <taxon>Bacillati</taxon>
        <taxon>Actinomycetota</taxon>
        <taxon>Actinomycetes</taxon>
        <taxon>Micrococcales</taxon>
        <taxon>Microbacteriaceae</taxon>
        <taxon>Clavibacter</taxon>
    </lineage>
</organism>
<dbReference type="GO" id="GO:0016798">
    <property type="term" value="F:hydrolase activity, acting on glycosyl bonds"/>
    <property type="evidence" value="ECO:0007669"/>
    <property type="project" value="UniProtKB-KW"/>
</dbReference>
<dbReference type="Proteomes" id="UP000266484">
    <property type="component" value="Unassembled WGS sequence"/>
</dbReference>
<dbReference type="EMBL" id="QWGT01000015">
    <property type="protein sequence ID" value="RIJ53088.1"/>
    <property type="molecule type" value="Genomic_DNA"/>
</dbReference>
<accession>A0A399TC33</accession>
<name>A0A399TC33_9MICO</name>
<feature type="compositionally biased region" description="Basic and acidic residues" evidence="1">
    <location>
        <begin position="14"/>
        <end position="26"/>
    </location>
</feature>
<evidence type="ECO:0000313" key="3">
    <source>
        <dbReference type="Proteomes" id="UP000266484"/>
    </source>
</evidence>